<dbReference type="EMBL" id="WSZM01000325">
    <property type="protein sequence ID" value="KAF4035322.1"/>
    <property type="molecule type" value="Genomic_DNA"/>
</dbReference>
<name>A0A833RXV8_PHYIN</name>
<dbReference type="Proteomes" id="UP000602510">
    <property type="component" value="Unassembled WGS sequence"/>
</dbReference>
<evidence type="ECO:0000313" key="3">
    <source>
        <dbReference type="Proteomes" id="UP000602510"/>
    </source>
</evidence>
<dbReference type="AlphaFoldDB" id="A0A833RXV8"/>
<protein>
    <submittedName>
        <fullName evidence="2">Uncharacterized protein</fullName>
    </submittedName>
</protein>
<gene>
    <name evidence="2" type="ORF">GN244_ATG12728</name>
</gene>
<feature type="region of interest" description="Disordered" evidence="1">
    <location>
        <begin position="89"/>
        <end position="141"/>
    </location>
</feature>
<organism evidence="2 3">
    <name type="scientific">Phytophthora infestans</name>
    <name type="common">Potato late blight agent</name>
    <name type="synonym">Botrytis infestans</name>
    <dbReference type="NCBI Taxonomy" id="4787"/>
    <lineage>
        <taxon>Eukaryota</taxon>
        <taxon>Sar</taxon>
        <taxon>Stramenopiles</taxon>
        <taxon>Oomycota</taxon>
        <taxon>Peronosporomycetes</taxon>
        <taxon>Peronosporales</taxon>
        <taxon>Peronosporaceae</taxon>
        <taxon>Phytophthora</taxon>
    </lineage>
</organism>
<sequence length="151" mass="17788">MPKDRFVASPFPEVQVSELERRELLHIVDMHVDDYLTKYVDHVVVDKRKVDDRRWEHVKSKTSFEYTRNAVTRSSVVAGLSRDFTQCNTARPRAFRHQRSARSYGDRDSSGRSRRSHVRRSESDTRRHASQSFVHPRRRHGRCLVLRGGTQ</sequence>
<keyword evidence="3" id="KW-1185">Reference proteome</keyword>
<evidence type="ECO:0000313" key="2">
    <source>
        <dbReference type="EMBL" id="KAF4035322.1"/>
    </source>
</evidence>
<reference evidence="2" key="1">
    <citation type="submission" date="2020-04" db="EMBL/GenBank/DDBJ databases">
        <title>Hybrid Assembly of Korean Phytophthora infestans isolates.</title>
        <authorList>
            <person name="Prokchorchik M."/>
            <person name="Lee Y."/>
            <person name="Seo J."/>
            <person name="Cho J.-H."/>
            <person name="Park Y.-E."/>
            <person name="Jang D.-C."/>
            <person name="Im J.-S."/>
            <person name="Choi J.-G."/>
            <person name="Park H.-J."/>
            <person name="Lee G.-B."/>
            <person name="Lee Y.-G."/>
            <person name="Hong S.-Y."/>
            <person name="Cho K."/>
            <person name="Sohn K.H."/>
        </authorList>
    </citation>
    <scope>NUCLEOTIDE SEQUENCE</scope>
    <source>
        <strain evidence="2">KR_1_A1</strain>
    </source>
</reference>
<comment type="caution">
    <text evidence="2">The sequence shown here is derived from an EMBL/GenBank/DDBJ whole genome shotgun (WGS) entry which is preliminary data.</text>
</comment>
<evidence type="ECO:0000256" key="1">
    <source>
        <dbReference type="SAM" id="MobiDB-lite"/>
    </source>
</evidence>
<accession>A0A833RXV8</accession>
<proteinExistence type="predicted"/>